<dbReference type="SUPFAM" id="SSF48726">
    <property type="entry name" value="Immunoglobulin"/>
    <property type="match status" value="3"/>
</dbReference>
<dbReference type="AlphaFoldDB" id="A0A8S1BXT1"/>
<feature type="compositionally biased region" description="Basic residues" evidence="9">
    <location>
        <begin position="449"/>
        <end position="465"/>
    </location>
</feature>
<dbReference type="PROSITE" id="PS50835">
    <property type="entry name" value="IG_LIKE"/>
    <property type="match status" value="3"/>
</dbReference>
<dbReference type="OrthoDB" id="10012075at2759"/>
<dbReference type="GO" id="GO:0043005">
    <property type="term" value="C:neuron projection"/>
    <property type="evidence" value="ECO:0007669"/>
    <property type="project" value="TreeGrafter"/>
</dbReference>
<evidence type="ECO:0000256" key="9">
    <source>
        <dbReference type="SAM" id="MobiDB-lite"/>
    </source>
</evidence>
<dbReference type="Pfam" id="PF07679">
    <property type="entry name" value="I-set"/>
    <property type="match status" value="2"/>
</dbReference>
<dbReference type="SMART" id="SM00408">
    <property type="entry name" value="IGc2"/>
    <property type="match status" value="3"/>
</dbReference>
<feature type="compositionally biased region" description="Pro residues" evidence="9">
    <location>
        <begin position="434"/>
        <end position="443"/>
    </location>
</feature>
<comment type="caution">
    <text evidence="11">The sequence shown here is derived from an EMBL/GenBank/DDBJ whole genome shotgun (WGS) entry which is preliminary data.</text>
</comment>
<keyword evidence="5" id="KW-0472">Membrane</keyword>
<dbReference type="InterPro" id="IPR003598">
    <property type="entry name" value="Ig_sub2"/>
</dbReference>
<evidence type="ECO:0000256" key="4">
    <source>
        <dbReference type="ARBA" id="ARBA00022737"/>
    </source>
</evidence>
<evidence type="ECO:0000256" key="1">
    <source>
        <dbReference type="ARBA" id="ARBA00004236"/>
    </source>
</evidence>
<dbReference type="InterPro" id="IPR007110">
    <property type="entry name" value="Ig-like_dom"/>
</dbReference>
<evidence type="ECO:0000256" key="3">
    <source>
        <dbReference type="ARBA" id="ARBA00022729"/>
    </source>
</evidence>
<dbReference type="EMBL" id="CADEPI010000003">
    <property type="protein sequence ID" value="CAB3360441.1"/>
    <property type="molecule type" value="Genomic_DNA"/>
</dbReference>
<protein>
    <recommendedName>
        <fullName evidence="10">Ig-like domain-containing protein</fullName>
    </recommendedName>
</protein>
<dbReference type="FunFam" id="2.60.40.10:FF:000328">
    <property type="entry name" value="CLUMA_CG000981, isoform A"/>
    <property type="match status" value="1"/>
</dbReference>
<feature type="compositionally biased region" description="Acidic residues" evidence="9">
    <location>
        <begin position="472"/>
        <end position="481"/>
    </location>
</feature>
<accession>A0A8S1BXT1</accession>
<dbReference type="GO" id="GO:0005886">
    <property type="term" value="C:plasma membrane"/>
    <property type="evidence" value="ECO:0007669"/>
    <property type="project" value="UniProtKB-SubCell"/>
</dbReference>
<name>A0A8S1BXT1_9INSE</name>
<evidence type="ECO:0000256" key="6">
    <source>
        <dbReference type="ARBA" id="ARBA00023157"/>
    </source>
</evidence>
<feature type="domain" description="Ig-like" evidence="10">
    <location>
        <begin position="331"/>
        <end position="426"/>
    </location>
</feature>
<evidence type="ECO:0000256" key="8">
    <source>
        <dbReference type="ARBA" id="ARBA00023319"/>
    </source>
</evidence>
<dbReference type="InterPro" id="IPR013098">
    <property type="entry name" value="Ig_I-set"/>
</dbReference>
<dbReference type="InterPro" id="IPR013783">
    <property type="entry name" value="Ig-like_fold"/>
</dbReference>
<feature type="domain" description="Ig-like" evidence="10">
    <location>
        <begin position="128"/>
        <end position="220"/>
    </location>
</feature>
<evidence type="ECO:0000256" key="2">
    <source>
        <dbReference type="ARBA" id="ARBA00022475"/>
    </source>
</evidence>
<evidence type="ECO:0000313" key="11">
    <source>
        <dbReference type="EMBL" id="CAB3360441.1"/>
    </source>
</evidence>
<keyword evidence="2" id="KW-1003">Cell membrane</keyword>
<keyword evidence="3" id="KW-0732">Signal</keyword>
<proteinExistence type="predicted"/>
<dbReference type="Pfam" id="PF13927">
    <property type="entry name" value="Ig_3"/>
    <property type="match status" value="1"/>
</dbReference>
<organism evidence="11 12">
    <name type="scientific">Cloeon dipterum</name>
    <dbReference type="NCBI Taxonomy" id="197152"/>
    <lineage>
        <taxon>Eukaryota</taxon>
        <taxon>Metazoa</taxon>
        <taxon>Ecdysozoa</taxon>
        <taxon>Arthropoda</taxon>
        <taxon>Hexapoda</taxon>
        <taxon>Insecta</taxon>
        <taxon>Pterygota</taxon>
        <taxon>Palaeoptera</taxon>
        <taxon>Ephemeroptera</taxon>
        <taxon>Pisciforma</taxon>
        <taxon>Baetidae</taxon>
        <taxon>Cloeon</taxon>
    </lineage>
</organism>
<keyword evidence="8" id="KW-0393">Immunoglobulin domain</keyword>
<dbReference type="Gene3D" id="2.60.40.10">
    <property type="entry name" value="Immunoglobulins"/>
    <property type="match status" value="3"/>
</dbReference>
<evidence type="ECO:0000256" key="5">
    <source>
        <dbReference type="ARBA" id="ARBA00023136"/>
    </source>
</evidence>
<sequence length="543" mass="60008">MAWSSSRDRERSRRGGGRGAGLLGTSDSPPKTPNEDDSARPSSNRHCSQCECQIERSDDRASSDRHWNQRWSQIERSEDNASSNRRWKHGCDLLLKMPPLTRSHVLLALCLSFFPLVKCQYPPQEVEPEFLAPLENHTVSQGRDVSFTCVVNHLGPYKVAWIKADTKAILGIHNHMVAHNPRISVTHNGHNTWKLHIHGVQRGDSGEYMCQINTDPMKTQIGYLEVVIPPDILSEDSSGDGFALEGGTVQIKCKATGLPDPTVTWRREDSKSIVLRQDGSREKQVVRTVEGEVLMLTNVARSDMGNYLCIASNGVPPTISKRFSVSVHFHPMIKVSNQLVAAPAGSDVTVQCYVEASPKAMNSWHRETGEKLVENANKYIITENSINSYSLMMNLTIRSLEKRDFGGYLCSSSNALGRVEAGVRLQELKLPPITTTPPPPRPQTPSHKVVVKQHKERRRKMKKPKPVGNDEVSGEEDDSEEATSAGPLAPDTHFPQTTQVADARTTRPPSWVMHSNVSGTPVPVSLPVALLSLALATLKVLSA</sequence>
<dbReference type="SMART" id="SM00409">
    <property type="entry name" value="IG"/>
    <property type="match status" value="3"/>
</dbReference>
<reference evidence="11 12" key="1">
    <citation type="submission" date="2020-04" db="EMBL/GenBank/DDBJ databases">
        <authorList>
            <person name="Alioto T."/>
            <person name="Alioto T."/>
            <person name="Gomez Garrido J."/>
        </authorList>
    </citation>
    <scope>NUCLEOTIDE SEQUENCE [LARGE SCALE GENOMIC DNA]</scope>
</reference>
<evidence type="ECO:0000259" key="10">
    <source>
        <dbReference type="PROSITE" id="PS50835"/>
    </source>
</evidence>
<feature type="region of interest" description="Disordered" evidence="9">
    <location>
        <begin position="1"/>
        <end position="46"/>
    </location>
</feature>
<gene>
    <name evidence="11" type="ORF">CLODIP_2_CD08768</name>
</gene>
<dbReference type="PANTHER" id="PTHR12231">
    <property type="entry name" value="CTX-RELATED TYPE I TRANSMEMBRANE PROTEIN"/>
    <property type="match status" value="1"/>
</dbReference>
<evidence type="ECO:0000313" key="12">
    <source>
        <dbReference type="Proteomes" id="UP000494165"/>
    </source>
</evidence>
<comment type="subcellular location">
    <subcellularLocation>
        <location evidence="1">Cell membrane</location>
    </subcellularLocation>
</comment>
<feature type="region of interest" description="Disordered" evidence="9">
    <location>
        <begin position="430"/>
        <end position="506"/>
    </location>
</feature>
<dbReference type="InterPro" id="IPR003599">
    <property type="entry name" value="Ig_sub"/>
</dbReference>
<keyword evidence="6" id="KW-1015">Disulfide bond</keyword>
<keyword evidence="4" id="KW-0677">Repeat</keyword>
<keyword evidence="7" id="KW-0325">Glycoprotein</keyword>
<feature type="domain" description="Ig-like" evidence="10">
    <location>
        <begin position="230"/>
        <end position="326"/>
    </location>
</feature>
<keyword evidence="12" id="KW-1185">Reference proteome</keyword>
<dbReference type="InterPro" id="IPR036179">
    <property type="entry name" value="Ig-like_dom_sf"/>
</dbReference>
<dbReference type="PANTHER" id="PTHR12231:SF265">
    <property type="entry name" value="DPR-INTERACTING PROTEIN LAMBDA"/>
    <property type="match status" value="1"/>
</dbReference>
<evidence type="ECO:0000256" key="7">
    <source>
        <dbReference type="ARBA" id="ARBA00023180"/>
    </source>
</evidence>
<dbReference type="Proteomes" id="UP000494165">
    <property type="component" value="Unassembled WGS sequence"/>
</dbReference>
<dbReference type="InterPro" id="IPR051170">
    <property type="entry name" value="Neural/epithelial_adhesion"/>
</dbReference>
<feature type="compositionally biased region" description="Basic and acidic residues" evidence="9">
    <location>
        <begin position="1"/>
        <end position="13"/>
    </location>
</feature>